<evidence type="ECO:0000313" key="1">
    <source>
        <dbReference type="EMBL" id="ETL95339.1"/>
    </source>
</evidence>
<evidence type="ECO:0008006" key="2">
    <source>
        <dbReference type="Google" id="ProtNLM"/>
    </source>
</evidence>
<reference evidence="1" key="1">
    <citation type="submission" date="2013-11" db="EMBL/GenBank/DDBJ databases">
        <title>The Genome Sequence of Phytophthora parasitica CHvinca01.</title>
        <authorList>
            <consortium name="The Broad Institute Genomics Platform"/>
            <person name="Russ C."/>
            <person name="Tyler B."/>
            <person name="Panabieres F."/>
            <person name="Shan W."/>
            <person name="Tripathy S."/>
            <person name="Grunwald N."/>
            <person name="Machado M."/>
            <person name="Johnson C.S."/>
            <person name="Arredondo F."/>
            <person name="Hong C."/>
            <person name="Coffey M."/>
            <person name="Young S.K."/>
            <person name="Zeng Q."/>
            <person name="Gargeya S."/>
            <person name="Fitzgerald M."/>
            <person name="Abouelleil A."/>
            <person name="Alvarado L."/>
            <person name="Chapman S.B."/>
            <person name="Gainer-Dewar J."/>
            <person name="Goldberg J."/>
            <person name="Griggs A."/>
            <person name="Gujja S."/>
            <person name="Hansen M."/>
            <person name="Howarth C."/>
            <person name="Imamovic A."/>
            <person name="Ireland A."/>
            <person name="Larimer J."/>
            <person name="McCowan C."/>
            <person name="Murphy C."/>
            <person name="Pearson M."/>
            <person name="Poon T.W."/>
            <person name="Priest M."/>
            <person name="Roberts A."/>
            <person name="Saif S."/>
            <person name="Shea T."/>
            <person name="Sykes S."/>
            <person name="Wortman J."/>
            <person name="Nusbaum C."/>
            <person name="Birren B."/>
        </authorList>
    </citation>
    <scope>NUCLEOTIDE SEQUENCE [LARGE SCALE GENOMIC DNA]</scope>
    <source>
        <strain evidence="1">CHvinca01</strain>
    </source>
</reference>
<accession>W2LF52</accession>
<dbReference type="Proteomes" id="UP000054423">
    <property type="component" value="Unassembled WGS sequence"/>
</dbReference>
<organism evidence="1">
    <name type="scientific">Phytophthora nicotianae</name>
    <name type="common">Potato buckeye rot agent</name>
    <name type="synonym">Phytophthora parasitica</name>
    <dbReference type="NCBI Taxonomy" id="4792"/>
    <lineage>
        <taxon>Eukaryota</taxon>
        <taxon>Sar</taxon>
        <taxon>Stramenopiles</taxon>
        <taxon>Oomycota</taxon>
        <taxon>Peronosporomycetes</taxon>
        <taxon>Peronosporales</taxon>
        <taxon>Peronosporaceae</taxon>
        <taxon>Phytophthora</taxon>
    </lineage>
</organism>
<feature type="non-terminal residue" evidence="1">
    <location>
        <position position="49"/>
    </location>
</feature>
<dbReference type="EMBL" id="KI679105">
    <property type="protein sequence ID" value="ETL95339.1"/>
    <property type="molecule type" value="Genomic_DNA"/>
</dbReference>
<name>W2LF52_PHYNI</name>
<sequence length="49" mass="5705">MPKLRHEIWKLFTETEPQVKGQKDHPAAQCNACKFDIRNAMPSGNMLRH</sequence>
<proteinExistence type="predicted"/>
<gene>
    <name evidence="1" type="ORF">L917_06841</name>
</gene>
<dbReference type="AlphaFoldDB" id="W2LF52"/>
<protein>
    <recommendedName>
        <fullName evidence="2">BED-type domain-containing protein</fullName>
    </recommendedName>
</protein>